<dbReference type="Proteomes" id="UP000886998">
    <property type="component" value="Unassembled WGS sequence"/>
</dbReference>
<proteinExistence type="inferred from homology"/>
<dbReference type="EMBL" id="BMAV01000532">
    <property type="protein sequence ID" value="GFY37875.1"/>
    <property type="molecule type" value="Genomic_DNA"/>
</dbReference>
<accession>A0A8X7BNI8</accession>
<name>A0A8X7BNI8_9ARAC</name>
<dbReference type="Pfam" id="PF00135">
    <property type="entry name" value="COesterase"/>
    <property type="match status" value="1"/>
</dbReference>
<gene>
    <name evidence="4" type="primary">NLGN3_0</name>
    <name evidence="4" type="ORF">TNIN_312401</name>
</gene>
<keyword evidence="2" id="KW-0325">Glycoprotein</keyword>
<sequence length="132" mass="14765">MHEVFNEIGAKEVLLEHLDALLVLFTLRCQLLGRMCFLPAMEGTSRGNYGLLDQIAALHWVQENIAQFGGDPRNITLLGHGYGASCAHLLMYSPKAQGFELMYAYSFSCHSFRREKNKEGNPTGNEIITRCG</sequence>
<dbReference type="OrthoDB" id="3200163at2759"/>
<dbReference type="Gene3D" id="3.40.50.1820">
    <property type="entry name" value="alpha/beta hydrolase"/>
    <property type="match status" value="1"/>
</dbReference>
<dbReference type="SUPFAM" id="SSF53474">
    <property type="entry name" value="alpha/beta-Hydrolases"/>
    <property type="match status" value="1"/>
</dbReference>
<evidence type="ECO:0000256" key="1">
    <source>
        <dbReference type="ARBA" id="ARBA00005964"/>
    </source>
</evidence>
<comment type="similarity">
    <text evidence="1">Belongs to the type-B carboxylesterase/lipase family.</text>
</comment>
<comment type="caution">
    <text evidence="4">The sequence shown here is derived from an EMBL/GenBank/DDBJ whole genome shotgun (WGS) entry which is preliminary data.</text>
</comment>
<dbReference type="AlphaFoldDB" id="A0A8X7BNI8"/>
<dbReference type="InterPro" id="IPR002018">
    <property type="entry name" value="CarbesteraseB"/>
</dbReference>
<evidence type="ECO:0000256" key="2">
    <source>
        <dbReference type="ARBA" id="ARBA00023180"/>
    </source>
</evidence>
<evidence type="ECO:0000313" key="4">
    <source>
        <dbReference type="EMBL" id="GFY37875.1"/>
    </source>
</evidence>
<organism evidence="4 5">
    <name type="scientific">Trichonephila inaurata madagascariensis</name>
    <dbReference type="NCBI Taxonomy" id="2747483"/>
    <lineage>
        <taxon>Eukaryota</taxon>
        <taxon>Metazoa</taxon>
        <taxon>Ecdysozoa</taxon>
        <taxon>Arthropoda</taxon>
        <taxon>Chelicerata</taxon>
        <taxon>Arachnida</taxon>
        <taxon>Araneae</taxon>
        <taxon>Araneomorphae</taxon>
        <taxon>Entelegynae</taxon>
        <taxon>Araneoidea</taxon>
        <taxon>Nephilidae</taxon>
        <taxon>Trichonephila</taxon>
        <taxon>Trichonephila inaurata</taxon>
    </lineage>
</organism>
<reference evidence="4" key="1">
    <citation type="submission" date="2020-08" db="EMBL/GenBank/DDBJ databases">
        <title>Multicomponent nature underlies the extraordinary mechanical properties of spider dragline silk.</title>
        <authorList>
            <person name="Kono N."/>
            <person name="Nakamura H."/>
            <person name="Mori M."/>
            <person name="Yoshida Y."/>
            <person name="Ohtoshi R."/>
            <person name="Malay A.D."/>
            <person name="Moran D.A.P."/>
            <person name="Tomita M."/>
            <person name="Numata K."/>
            <person name="Arakawa K."/>
        </authorList>
    </citation>
    <scope>NUCLEOTIDE SEQUENCE</scope>
</reference>
<feature type="domain" description="Carboxylesterase type B" evidence="3">
    <location>
        <begin position="11"/>
        <end position="98"/>
    </location>
</feature>
<evidence type="ECO:0000259" key="3">
    <source>
        <dbReference type="Pfam" id="PF00135"/>
    </source>
</evidence>
<dbReference type="InterPro" id="IPR029058">
    <property type="entry name" value="AB_hydrolase_fold"/>
</dbReference>
<protein>
    <submittedName>
        <fullName evidence="4">Neuroligin-3</fullName>
    </submittedName>
</protein>
<evidence type="ECO:0000313" key="5">
    <source>
        <dbReference type="Proteomes" id="UP000886998"/>
    </source>
</evidence>
<dbReference type="PANTHER" id="PTHR43903">
    <property type="entry name" value="NEUROLIGIN"/>
    <property type="match status" value="1"/>
</dbReference>
<dbReference type="InterPro" id="IPR051093">
    <property type="entry name" value="Neuroligin/BSAL"/>
</dbReference>
<keyword evidence="5" id="KW-1185">Reference proteome</keyword>